<feature type="domain" description="Cytidyltransferase-like" evidence="11">
    <location>
        <begin position="24"/>
        <end position="188"/>
    </location>
</feature>
<evidence type="ECO:0000256" key="10">
    <source>
        <dbReference type="HAMAP-Rule" id="MF_00244"/>
    </source>
</evidence>
<dbReference type="EC" id="2.7.7.18" evidence="10"/>
<dbReference type="PANTHER" id="PTHR39321:SF3">
    <property type="entry name" value="PHOSPHOPANTETHEINE ADENYLYLTRANSFERASE"/>
    <property type="match status" value="1"/>
</dbReference>
<comment type="similarity">
    <text evidence="10">Belongs to the NadD family.</text>
</comment>
<dbReference type="Gene3D" id="3.40.50.620">
    <property type="entry name" value="HUPs"/>
    <property type="match status" value="1"/>
</dbReference>
<evidence type="ECO:0000256" key="4">
    <source>
        <dbReference type="ARBA" id="ARBA00022679"/>
    </source>
</evidence>
<sequence length="222" mass="25773">MQRMEILSGLKALSSFSRSKRALVFGGSFNPPHVGHVIILNYATETFDGDVFVLPTHVPPHKLVDIPFEKRFCWAVETFKMLKNPRLYVYDLERHIEGVNYAIKNVEHFLEYYDEVVLLVGEDAFGNIEKWFEYEKLFSLCQFLVYPRTRDGALYTRGRKILGQLYDKSVIRLNAPLVELSSSEIRERVKLGKSIAGMVPSNLQDDIEETFKRWYSNGVERI</sequence>
<dbReference type="InterPro" id="IPR014729">
    <property type="entry name" value="Rossmann-like_a/b/a_fold"/>
</dbReference>
<gene>
    <name evidence="10" type="primary">nadD</name>
    <name evidence="12" type="ORF">ENT77_02875</name>
</gene>
<comment type="caution">
    <text evidence="12">The sequence shown here is derived from an EMBL/GenBank/DDBJ whole genome shotgun (WGS) entry which is preliminary data.</text>
</comment>
<protein>
    <recommendedName>
        <fullName evidence="10">Probable nicotinate-nucleotide adenylyltransferase</fullName>
        <ecNumber evidence="10">2.7.7.18</ecNumber>
    </recommendedName>
    <alternativeName>
        <fullName evidence="10">Deamido-NAD(+) diphosphorylase</fullName>
    </alternativeName>
    <alternativeName>
        <fullName evidence="10">Deamido-NAD(+) pyrophosphorylase</fullName>
    </alternativeName>
    <alternativeName>
        <fullName evidence="10">Nicotinate mononucleotide adenylyltransferase</fullName>
        <shortName evidence="10">NaMN adenylyltransferase</shortName>
    </alternativeName>
</protein>
<evidence type="ECO:0000256" key="1">
    <source>
        <dbReference type="ARBA" id="ARBA00002324"/>
    </source>
</evidence>
<keyword evidence="4 10" id="KW-0808">Transferase</keyword>
<dbReference type="PANTHER" id="PTHR39321">
    <property type="entry name" value="NICOTINATE-NUCLEOTIDE ADENYLYLTRANSFERASE-RELATED"/>
    <property type="match status" value="1"/>
</dbReference>
<dbReference type="GO" id="GO:0009435">
    <property type="term" value="P:NAD+ biosynthetic process"/>
    <property type="evidence" value="ECO:0007669"/>
    <property type="project" value="UniProtKB-UniRule"/>
</dbReference>
<proteinExistence type="inferred from homology"/>
<evidence type="ECO:0000256" key="2">
    <source>
        <dbReference type="ARBA" id="ARBA00005019"/>
    </source>
</evidence>
<keyword evidence="7 10" id="KW-0067">ATP-binding</keyword>
<dbReference type="EMBL" id="DSZY01000014">
    <property type="protein sequence ID" value="HGU40121.1"/>
    <property type="molecule type" value="Genomic_DNA"/>
</dbReference>
<keyword evidence="5 10" id="KW-0548">Nucleotidyltransferase</keyword>
<dbReference type="SUPFAM" id="SSF52374">
    <property type="entry name" value="Nucleotidylyl transferase"/>
    <property type="match status" value="1"/>
</dbReference>
<dbReference type="Pfam" id="PF01467">
    <property type="entry name" value="CTP_transf_like"/>
    <property type="match status" value="1"/>
</dbReference>
<dbReference type="CDD" id="cd02165">
    <property type="entry name" value="NMNAT"/>
    <property type="match status" value="1"/>
</dbReference>
<keyword evidence="8 10" id="KW-0520">NAD</keyword>
<evidence type="ECO:0000256" key="5">
    <source>
        <dbReference type="ARBA" id="ARBA00022695"/>
    </source>
</evidence>
<dbReference type="GO" id="GO:0005524">
    <property type="term" value="F:ATP binding"/>
    <property type="evidence" value="ECO:0007669"/>
    <property type="project" value="UniProtKB-KW"/>
</dbReference>
<keyword evidence="3 10" id="KW-0662">Pyridine nucleotide biosynthesis</keyword>
<dbReference type="UniPathway" id="UPA00253">
    <property type="reaction ID" value="UER00332"/>
</dbReference>
<comment type="catalytic activity">
    <reaction evidence="9 10">
        <text>nicotinate beta-D-ribonucleotide + ATP + H(+) = deamido-NAD(+) + diphosphate</text>
        <dbReference type="Rhea" id="RHEA:22860"/>
        <dbReference type="ChEBI" id="CHEBI:15378"/>
        <dbReference type="ChEBI" id="CHEBI:30616"/>
        <dbReference type="ChEBI" id="CHEBI:33019"/>
        <dbReference type="ChEBI" id="CHEBI:57502"/>
        <dbReference type="ChEBI" id="CHEBI:58437"/>
        <dbReference type="EC" id="2.7.7.18"/>
    </reaction>
</comment>
<dbReference type="InterPro" id="IPR004821">
    <property type="entry name" value="Cyt_trans-like"/>
</dbReference>
<evidence type="ECO:0000259" key="11">
    <source>
        <dbReference type="Pfam" id="PF01467"/>
    </source>
</evidence>
<evidence type="ECO:0000313" key="12">
    <source>
        <dbReference type="EMBL" id="HGU40121.1"/>
    </source>
</evidence>
<evidence type="ECO:0000256" key="9">
    <source>
        <dbReference type="ARBA" id="ARBA00048721"/>
    </source>
</evidence>
<accession>A0A7C5RJ55</accession>
<evidence type="ECO:0000256" key="3">
    <source>
        <dbReference type="ARBA" id="ARBA00022642"/>
    </source>
</evidence>
<reference evidence="12" key="1">
    <citation type="journal article" date="2020" name="mSystems">
        <title>Genome- and Community-Level Interaction Insights into Carbon Utilization and Element Cycling Functions of Hydrothermarchaeota in Hydrothermal Sediment.</title>
        <authorList>
            <person name="Zhou Z."/>
            <person name="Liu Y."/>
            <person name="Xu W."/>
            <person name="Pan J."/>
            <person name="Luo Z.H."/>
            <person name="Li M."/>
        </authorList>
    </citation>
    <scope>NUCLEOTIDE SEQUENCE [LARGE SCALE GENOMIC DNA]</scope>
    <source>
        <strain evidence="12">SpSt-609</strain>
    </source>
</reference>
<dbReference type="AlphaFoldDB" id="A0A7C5RJ55"/>
<name>A0A7C5RJ55_9BACT</name>
<dbReference type="InterPro" id="IPR005248">
    <property type="entry name" value="NadD/NMNAT"/>
</dbReference>
<evidence type="ECO:0000256" key="7">
    <source>
        <dbReference type="ARBA" id="ARBA00022840"/>
    </source>
</evidence>
<evidence type="ECO:0000256" key="6">
    <source>
        <dbReference type="ARBA" id="ARBA00022741"/>
    </source>
</evidence>
<comment type="function">
    <text evidence="1 10">Catalyzes the reversible adenylation of nicotinate mononucleotide (NaMN) to nicotinic acid adenine dinucleotide (NaAD).</text>
</comment>
<keyword evidence="6 10" id="KW-0547">Nucleotide-binding</keyword>
<comment type="pathway">
    <text evidence="2 10">Cofactor biosynthesis; NAD(+) biosynthesis; deamido-NAD(+) from nicotinate D-ribonucleotide: step 1/1.</text>
</comment>
<dbReference type="GO" id="GO:0004515">
    <property type="term" value="F:nicotinate-nucleotide adenylyltransferase activity"/>
    <property type="evidence" value="ECO:0007669"/>
    <property type="project" value="UniProtKB-UniRule"/>
</dbReference>
<organism evidence="12">
    <name type="scientific">Fervidobacterium thailandense</name>
    <dbReference type="NCBI Taxonomy" id="1008305"/>
    <lineage>
        <taxon>Bacteria</taxon>
        <taxon>Thermotogati</taxon>
        <taxon>Thermotogota</taxon>
        <taxon>Thermotogae</taxon>
        <taxon>Thermotogales</taxon>
        <taxon>Fervidobacteriaceae</taxon>
        <taxon>Fervidobacterium</taxon>
    </lineage>
</organism>
<dbReference type="HAMAP" id="MF_00244">
    <property type="entry name" value="NaMN_adenylyltr"/>
    <property type="match status" value="1"/>
</dbReference>
<evidence type="ECO:0000256" key="8">
    <source>
        <dbReference type="ARBA" id="ARBA00023027"/>
    </source>
</evidence>